<evidence type="ECO:0000313" key="1">
    <source>
        <dbReference type="EMBL" id="RNG08219.1"/>
    </source>
</evidence>
<sequence>MGLFTGLVTWPLAPVRGLGWIAERLHDEAHRQLYDPKVIQQRLEEVAEQRESGELSEEEAARQEDELVRRLMAGGPPGGGLEV</sequence>
<dbReference type="InterPro" id="IPR007804">
    <property type="entry name" value="GvpG"/>
</dbReference>
<proteinExistence type="predicted"/>
<dbReference type="Pfam" id="PF05120">
    <property type="entry name" value="GvpG"/>
    <property type="match status" value="1"/>
</dbReference>
<evidence type="ECO:0000313" key="2">
    <source>
        <dbReference type="Proteomes" id="UP000275401"/>
    </source>
</evidence>
<gene>
    <name evidence="1" type="ORF">EEJ42_33395</name>
</gene>
<protein>
    <submittedName>
        <fullName evidence="1">Gas vesicle protein</fullName>
    </submittedName>
</protein>
<name>A0A3M8UT65_9ACTN</name>
<dbReference type="Proteomes" id="UP000275401">
    <property type="component" value="Unassembled WGS sequence"/>
</dbReference>
<accession>A0A3M8UT65</accession>
<reference evidence="1 2" key="1">
    <citation type="submission" date="2018-11" db="EMBL/GenBank/DDBJ databases">
        <title>The Potential of Streptomyces as Biocontrol Agents against the Tomato grey mould, Botrytis cinerea (Gray mold) Frontiers in Microbiology.</title>
        <authorList>
            <person name="Li D."/>
        </authorList>
    </citation>
    <scope>NUCLEOTIDE SEQUENCE [LARGE SCALE GENOMIC DNA]</scope>
    <source>
        <strain evidence="1 2">NEAU-LD23</strain>
    </source>
</reference>
<keyword evidence="2" id="KW-1185">Reference proteome</keyword>
<comment type="caution">
    <text evidence="1">The sequence shown here is derived from an EMBL/GenBank/DDBJ whole genome shotgun (WGS) entry which is preliminary data.</text>
</comment>
<dbReference type="RefSeq" id="WP_123105765.1">
    <property type="nucleotide sequence ID" value="NZ_RIBZ01000596.1"/>
</dbReference>
<organism evidence="1 2">
    <name type="scientific">Streptomyces botrytidirepellens</name>
    <dbReference type="NCBI Taxonomy" id="2486417"/>
    <lineage>
        <taxon>Bacteria</taxon>
        <taxon>Bacillati</taxon>
        <taxon>Actinomycetota</taxon>
        <taxon>Actinomycetes</taxon>
        <taxon>Kitasatosporales</taxon>
        <taxon>Streptomycetaceae</taxon>
        <taxon>Streptomyces</taxon>
    </lineage>
</organism>
<dbReference type="AlphaFoldDB" id="A0A3M8UT65"/>
<dbReference type="EMBL" id="RIBZ01000596">
    <property type="protein sequence ID" value="RNG08219.1"/>
    <property type="molecule type" value="Genomic_DNA"/>
</dbReference>